<dbReference type="InterPro" id="IPR050832">
    <property type="entry name" value="Bact_Acetyltransf"/>
</dbReference>
<dbReference type="Gene3D" id="3.40.630.30">
    <property type="match status" value="1"/>
</dbReference>
<dbReference type="PROSITE" id="PS51186">
    <property type="entry name" value="GNAT"/>
    <property type="match status" value="1"/>
</dbReference>
<dbReference type="CDD" id="cd04301">
    <property type="entry name" value="NAT_SF"/>
    <property type="match status" value="1"/>
</dbReference>
<evidence type="ECO:0000256" key="1">
    <source>
        <dbReference type="ARBA" id="ARBA00022679"/>
    </source>
</evidence>
<dbReference type="SUPFAM" id="SSF55729">
    <property type="entry name" value="Acyl-CoA N-acyltransferases (Nat)"/>
    <property type="match status" value="1"/>
</dbReference>
<protein>
    <submittedName>
        <fullName evidence="4">GNAT family N-acetyltransferase</fullName>
    </submittedName>
</protein>
<evidence type="ECO:0000313" key="4">
    <source>
        <dbReference type="EMBL" id="MCC2615469.1"/>
    </source>
</evidence>
<accession>A0ABS8G4N5</accession>
<evidence type="ECO:0000256" key="2">
    <source>
        <dbReference type="ARBA" id="ARBA00023315"/>
    </source>
</evidence>
<keyword evidence="5" id="KW-1185">Reference proteome</keyword>
<reference evidence="4 5" key="1">
    <citation type="submission" date="2021-10" db="EMBL/GenBank/DDBJ databases">
        <title>Draft genome of Aestuariibacter halophilus JC2043.</title>
        <authorList>
            <person name="Emsley S.A."/>
            <person name="Pfannmuller K.M."/>
            <person name="Ushijima B."/>
            <person name="Saw J.H."/>
            <person name="Videau P."/>
        </authorList>
    </citation>
    <scope>NUCLEOTIDE SEQUENCE [LARGE SCALE GENOMIC DNA]</scope>
    <source>
        <strain evidence="4 5">JC2043</strain>
    </source>
</reference>
<dbReference type="Proteomes" id="UP001520878">
    <property type="component" value="Unassembled WGS sequence"/>
</dbReference>
<gene>
    <name evidence="4" type="ORF">LJ739_04350</name>
</gene>
<dbReference type="Pfam" id="PF00583">
    <property type="entry name" value="Acetyltransf_1"/>
    <property type="match status" value="1"/>
</dbReference>
<dbReference type="InterPro" id="IPR000182">
    <property type="entry name" value="GNAT_dom"/>
</dbReference>
<proteinExistence type="predicted"/>
<dbReference type="PANTHER" id="PTHR43877:SF2">
    <property type="entry name" value="AMINOALKYLPHOSPHONATE N-ACETYLTRANSFERASE-RELATED"/>
    <property type="match status" value="1"/>
</dbReference>
<dbReference type="PANTHER" id="PTHR43877">
    <property type="entry name" value="AMINOALKYLPHOSPHONATE N-ACETYLTRANSFERASE-RELATED-RELATED"/>
    <property type="match status" value="1"/>
</dbReference>
<dbReference type="RefSeq" id="WP_229157369.1">
    <property type="nucleotide sequence ID" value="NZ_JAJEWP010000001.1"/>
</dbReference>
<name>A0ABS8G4N5_9ALTE</name>
<feature type="domain" description="N-acetyltransferase" evidence="3">
    <location>
        <begin position="1"/>
        <end position="141"/>
    </location>
</feature>
<keyword evidence="2" id="KW-0012">Acyltransferase</keyword>
<evidence type="ECO:0000259" key="3">
    <source>
        <dbReference type="PROSITE" id="PS51186"/>
    </source>
</evidence>
<keyword evidence="1" id="KW-0808">Transferase</keyword>
<dbReference type="EMBL" id="JAJEWP010000001">
    <property type="protein sequence ID" value="MCC2615469.1"/>
    <property type="molecule type" value="Genomic_DNA"/>
</dbReference>
<organism evidence="4 5">
    <name type="scientific">Fluctibacter halophilus</name>
    <dbReference type="NCBI Taxonomy" id="226011"/>
    <lineage>
        <taxon>Bacteria</taxon>
        <taxon>Pseudomonadati</taxon>
        <taxon>Pseudomonadota</taxon>
        <taxon>Gammaproteobacteria</taxon>
        <taxon>Alteromonadales</taxon>
        <taxon>Alteromonadaceae</taxon>
        <taxon>Fluctibacter</taxon>
    </lineage>
</organism>
<dbReference type="InterPro" id="IPR016181">
    <property type="entry name" value="Acyl_CoA_acyltransferase"/>
</dbReference>
<comment type="caution">
    <text evidence="4">The sequence shown here is derived from an EMBL/GenBank/DDBJ whole genome shotgun (WGS) entry which is preliminary data.</text>
</comment>
<evidence type="ECO:0000313" key="5">
    <source>
        <dbReference type="Proteomes" id="UP001520878"/>
    </source>
</evidence>
<sequence length="141" mass="16002">MNITLARHAEHYQFAAQVLHELRPHLSEQAIEKQIAVQAQQGFQVAIAWQDERAVGVAGYWIQHKLAWGKHVYIDDLVTLPACRGQGVGEHLLSFVCEQGKAQQCVSLHLDSGVQRFDAHRFYLRHGMRIASHHFCSDLVP</sequence>